<feature type="domain" description="Fibronectin type-III" evidence="2">
    <location>
        <begin position="473"/>
        <end position="576"/>
    </location>
</feature>
<dbReference type="Gene3D" id="2.130.10.10">
    <property type="entry name" value="YVTN repeat-like/Quinoprotein amine dehydrogenase"/>
    <property type="match status" value="1"/>
</dbReference>
<dbReference type="InterPro" id="IPR036116">
    <property type="entry name" value="FN3_sf"/>
</dbReference>
<dbReference type="InterPro" id="IPR003961">
    <property type="entry name" value="FN3_dom"/>
</dbReference>
<dbReference type="SUPFAM" id="SSF50939">
    <property type="entry name" value="Sialidases"/>
    <property type="match status" value="1"/>
</dbReference>
<dbReference type="Gene3D" id="2.60.40.10">
    <property type="entry name" value="Immunoglobulins"/>
    <property type="match status" value="2"/>
</dbReference>
<protein>
    <recommendedName>
        <fullName evidence="2">Fibronectin type-III domain-containing protein</fullName>
    </recommendedName>
</protein>
<proteinExistence type="predicted"/>
<keyword evidence="1" id="KW-0677">Repeat</keyword>
<dbReference type="PANTHER" id="PTHR46708:SF2">
    <property type="entry name" value="FIBRONECTIN TYPE-III DOMAIN-CONTAINING PROTEIN"/>
    <property type="match status" value="1"/>
</dbReference>
<name>A0A6C0DQK9_9ZZZZ</name>
<dbReference type="PANTHER" id="PTHR46708">
    <property type="entry name" value="TENASCIN"/>
    <property type="match status" value="1"/>
</dbReference>
<evidence type="ECO:0000256" key="1">
    <source>
        <dbReference type="ARBA" id="ARBA00022737"/>
    </source>
</evidence>
<evidence type="ECO:0000259" key="2">
    <source>
        <dbReference type="PROSITE" id="PS50853"/>
    </source>
</evidence>
<dbReference type="InterPro" id="IPR013783">
    <property type="entry name" value="Ig-like_fold"/>
</dbReference>
<dbReference type="EMBL" id="MN739660">
    <property type="protein sequence ID" value="QHT18907.1"/>
    <property type="molecule type" value="Genomic_DNA"/>
</dbReference>
<dbReference type="Pfam" id="PF00041">
    <property type="entry name" value="fn3"/>
    <property type="match status" value="2"/>
</dbReference>
<dbReference type="SUPFAM" id="SSF49265">
    <property type="entry name" value="Fibronectin type III"/>
    <property type="match status" value="2"/>
</dbReference>
<dbReference type="InterPro" id="IPR015943">
    <property type="entry name" value="WD40/YVTN_repeat-like_dom_sf"/>
</dbReference>
<feature type="domain" description="Fibronectin type-III" evidence="2">
    <location>
        <begin position="578"/>
        <end position="661"/>
    </location>
</feature>
<dbReference type="CDD" id="cd00063">
    <property type="entry name" value="FN3"/>
    <property type="match status" value="1"/>
</dbReference>
<dbReference type="SMART" id="SM00060">
    <property type="entry name" value="FN3"/>
    <property type="match status" value="4"/>
</dbReference>
<accession>A0A6C0DQK9</accession>
<dbReference type="AlphaFoldDB" id="A0A6C0DQK9"/>
<dbReference type="InterPro" id="IPR050991">
    <property type="entry name" value="ECM_Regulatory_Proteins"/>
</dbReference>
<evidence type="ECO:0000313" key="3">
    <source>
        <dbReference type="EMBL" id="QHT18907.1"/>
    </source>
</evidence>
<dbReference type="PROSITE" id="PS50853">
    <property type="entry name" value="FN3"/>
    <property type="match status" value="2"/>
</dbReference>
<dbReference type="InterPro" id="IPR036278">
    <property type="entry name" value="Sialidase_sf"/>
</dbReference>
<organism evidence="3">
    <name type="scientific">viral metagenome</name>
    <dbReference type="NCBI Taxonomy" id="1070528"/>
    <lineage>
        <taxon>unclassified sequences</taxon>
        <taxon>metagenomes</taxon>
        <taxon>organismal metagenomes</taxon>
    </lineage>
</organism>
<reference evidence="3" key="1">
    <citation type="journal article" date="2020" name="Nature">
        <title>Giant virus diversity and host interactions through global metagenomics.</title>
        <authorList>
            <person name="Schulz F."/>
            <person name="Roux S."/>
            <person name="Paez-Espino D."/>
            <person name="Jungbluth S."/>
            <person name="Walsh D.A."/>
            <person name="Denef V.J."/>
            <person name="McMahon K.D."/>
            <person name="Konstantinidis K.T."/>
            <person name="Eloe-Fadrosh E.A."/>
            <person name="Kyrpides N.C."/>
            <person name="Woyke T."/>
        </authorList>
    </citation>
    <scope>NUCLEOTIDE SEQUENCE</scope>
    <source>
        <strain evidence="3">GVMAG-M-3300023174-49</strain>
    </source>
</reference>
<sequence length="967" mass="99119">MSNPIKSTTSCKSGNSDSDYYAVSNVGKAYSTGRNGNGMVQTSDYGATWSTSSVSFNQAISLVCSSDGTKIVAFGQFSQIYYSSDSGSTWVNRDYSYVGYLSNGIANYNGDFSYWAFTIVNTNYYVYSTNLGVNWTTVTDTPFTGAGRMACNSSGSIVYNAAGSAYKSTDYGASWSAMSVPWSGEANSLSCSSDGTVIVAGKRNTNNIWYSSDSGNSWGSIGLVLRQWSTGPTRPFSVNISADGNTVLVAQDNFICSYSRTFNSSKTLIGTDNGINLVSGWTWQGGNLSPDGNTFILCDVGNNNYCQAWKFASVVVTTPSAPTIGTATAVGSGSPLQISVSFTGSTGATGYTVTSTTGSYSNTGTSSPIVVTVGSSTTSYSFTVTANNSAGTSGNSANSNGAYGYPNAPTIGTPSISGTTATVYWSAPSGGVSSYSVYYSNGTLIASSVSSSATSQTVTVTAGSTNSFYVVAVGGGSQSSTNSSTSSSVTAIPSAPTGVTASINGTTATVSFSVSTGATSYTATSTPGSLTGTGSSSGITISGLTGNTSYTFTVTATNSAGTSGSSNPSSAVVSPPTAPTAVSATATGPTTATVTFTAASQGTAYTISYTLSGGGSTVSTSSPYSVTGLTVSTRYTFGITAVANSVSSSTVYASAITTSAVVSKNLPPTNYLVNISGVYKDLSGVFAAYGGGTQATATGIYTLSGSTYYDLNAVFAPYTSGTKAAATNIYANNIDLCNIFAIYVASSSDTASQPSTTATLYARYTASNYNSTTNIWSDSTTNARNIPSSQITNTGLSLVTTTANTNGATKAFSVLQGSTSSKIQITNSIMTNYTLFTVARYTGGSRNRIFDGTTDNWLSGFWYGNTGCAYHEGWLAGYSDIYGNNWILSSDSYGTYRSNGTSRGSGAGGLTYMPVLSINNGRYSAGGGEASDFQVADVLIYDSYLTQADITIVENYLASLYGITIPS</sequence>